<dbReference type="GO" id="GO:0005319">
    <property type="term" value="F:lipid transporter activity"/>
    <property type="evidence" value="ECO:0007669"/>
    <property type="project" value="InterPro"/>
</dbReference>
<reference evidence="4 5" key="1">
    <citation type="journal article" date="2020" name="Cell">
        <title>Large-Scale Comparative Analyses of Tick Genomes Elucidate Their Genetic Diversity and Vector Capacities.</title>
        <authorList>
            <consortium name="Tick Genome and Microbiome Consortium (TIGMIC)"/>
            <person name="Jia N."/>
            <person name="Wang J."/>
            <person name="Shi W."/>
            <person name="Du L."/>
            <person name="Sun Y."/>
            <person name="Zhan W."/>
            <person name="Jiang J.F."/>
            <person name="Wang Q."/>
            <person name="Zhang B."/>
            <person name="Ji P."/>
            <person name="Bell-Sakyi L."/>
            <person name="Cui X.M."/>
            <person name="Yuan T.T."/>
            <person name="Jiang B.G."/>
            <person name="Yang W.F."/>
            <person name="Lam T.T."/>
            <person name="Chang Q.C."/>
            <person name="Ding S.J."/>
            <person name="Wang X.J."/>
            <person name="Zhu J.G."/>
            <person name="Ruan X.D."/>
            <person name="Zhao L."/>
            <person name="Wei J.T."/>
            <person name="Ye R.Z."/>
            <person name="Que T.C."/>
            <person name="Du C.H."/>
            <person name="Zhou Y.H."/>
            <person name="Cheng J.X."/>
            <person name="Dai P.F."/>
            <person name="Guo W.B."/>
            <person name="Han X.H."/>
            <person name="Huang E.J."/>
            <person name="Li L.F."/>
            <person name="Wei W."/>
            <person name="Gao Y.C."/>
            <person name="Liu J.Z."/>
            <person name="Shao H.Z."/>
            <person name="Wang X."/>
            <person name="Wang C.C."/>
            <person name="Yang T.C."/>
            <person name="Huo Q.B."/>
            <person name="Li W."/>
            <person name="Chen H.Y."/>
            <person name="Chen S.E."/>
            <person name="Zhou L.G."/>
            <person name="Ni X.B."/>
            <person name="Tian J.H."/>
            <person name="Sheng Y."/>
            <person name="Liu T."/>
            <person name="Pan Y.S."/>
            <person name="Xia L.Y."/>
            <person name="Li J."/>
            <person name="Zhao F."/>
            <person name="Cao W.C."/>
        </authorList>
    </citation>
    <scope>NUCLEOTIDE SEQUENCE [LARGE SCALE GENOMIC DNA]</scope>
    <source>
        <strain evidence="4">HaeL-2018</strain>
    </source>
</reference>
<feature type="domain" description="Vitellogenin" evidence="3">
    <location>
        <begin position="26"/>
        <end position="173"/>
    </location>
</feature>
<organism evidence="4 5">
    <name type="scientific">Haemaphysalis longicornis</name>
    <name type="common">Bush tick</name>
    <dbReference type="NCBI Taxonomy" id="44386"/>
    <lineage>
        <taxon>Eukaryota</taxon>
        <taxon>Metazoa</taxon>
        <taxon>Ecdysozoa</taxon>
        <taxon>Arthropoda</taxon>
        <taxon>Chelicerata</taxon>
        <taxon>Arachnida</taxon>
        <taxon>Acari</taxon>
        <taxon>Parasitiformes</taxon>
        <taxon>Ixodida</taxon>
        <taxon>Ixodoidea</taxon>
        <taxon>Ixodidae</taxon>
        <taxon>Haemaphysalinae</taxon>
        <taxon>Haemaphysalis</taxon>
    </lineage>
</organism>
<evidence type="ECO:0000256" key="1">
    <source>
        <dbReference type="ARBA" id="ARBA00022729"/>
    </source>
</evidence>
<proteinExistence type="predicted"/>
<dbReference type="SUPFAM" id="SSF56968">
    <property type="entry name" value="Lipovitellin-phosvitin complex, beta-sheet shell regions"/>
    <property type="match status" value="1"/>
</dbReference>
<dbReference type="Pfam" id="PF01347">
    <property type="entry name" value="Vitellogenin_N"/>
    <property type="match status" value="1"/>
</dbReference>
<dbReference type="AlphaFoldDB" id="A0A9J6FWF2"/>
<dbReference type="OrthoDB" id="6507640at2759"/>
<evidence type="ECO:0000256" key="2">
    <source>
        <dbReference type="ARBA" id="ARBA00022761"/>
    </source>
</evidence>
<sequence>MEIVNFEADTYDFEDGGLGEHEFNYKSNENLVGALEHPFAGKYHEGKLEEIEIGKNEPMWVRNVKKGILSLFQLDLVNGRHEHPRTKEYHVKEDGLHGVCDTLYIVHEEDHDYLEVTKVKNLEKCENAPHHLFGRVRGKTCIHCGAEETHPFTETSQVYYELKGTAQQYVIQTCLGRVR</sequence>
<dbReference type="PANTHER" id="PTHR23345:SF15">
    <property type="entry name" value="VITELLOGENIN 1-RELATED"/>
    <property type="match status" value="1"/>
</dbReference>
<evidence type="ECO:0000313" key="5">
    <source>
        <dbReference type="Proteomes" id="UP000821853"/>
    </source>
</evidence>
<keyword evidence="5" id="KW-1185">Reference proteome</keyword>
<dbReference type="PANTHER" id="PTHR23345">
    <property type="entry name" value="VITELLOGENIN-RELATED"/>
    <property type="match status" value="1"/>
</dbReference>
<dbReference type="InterPro" id="IPR050733">
    <property type="entry name" value="Vitellogenin/Apolipophorin"/>
</dbReference>
<dbReference type="VEuPathDB" id="VectorBase:HLOH_054045"/>
<dbReference type="InterPro" id="IPR015816">
    <property type="entry name" value="Vitellinogen_b-sht_N"/>
</dbReference>
<dbReference type="Proteomes" id="UP000821853">
    <property type="component" value="Chromosome 2"/>
</dbReference>
<protein>
    <recommendedName>
        <fullName evidence="3">Vitellogenin domain-containing protein</fullName>
    </recommendedName>
</protein>
<gene>
    <name evidence="4" type="ORF">HPB48_018149</name>
</gene>
<dbReference type="InterPro" id="IPR015819">
    <property type="entry name" value="Lipid_transp_b-sht_shell"/>
</dbReference>
<accession>A0A9J6FWF2</accession>
<evidence type="ECO:0000313" key="4">
    <source>
        <dbReference type="EMBL" id="KAH9366388.1"/>
    </source>
</evidence>
<dbReference type="EMBL" id="JABSTR010000004">
    <property type="protein sequence ID" value="KAH9366388.1"/>
    <property type="molecule type" value="Genomic_DNA"/>
</dbReference>
<evidence type="ECO:0000259" key="3">
    <source>
        <dbReference type="Pfam" id="PF01347"/>
    </source>
</evidence>
<keyword evidence="1" id="KW-0732">Signal</keyword>
<dbReference type="InterPro" id="IPR001747">
    <property type="entry name" value="Vitellogenin_N"/>
</dbReference>
<keyword evidence="2" id="KW-0758">Storage protein</keyword>
<dbReference type="Gene3D" id="2.30.230.10">
    <property type="entry name" value="Lipovitellin, beta-sheet shell regions, chain A"/>
    <property type="match status" value="1"/>
</dbReference>
<name>A0A9J6FWF2_HAELO</name>
<comment type="caution">
    <text evidence="4">The sequence shown here is derived from an EMBL/GenBank/DDBJ whole genome shotgun (WGS) entry which is preliminary data.</text>
</comment>